<feature type="region of interest" description="Disordered" evidence="1">
    <location>
        <begin position="267"/>
        <end position="311"/>
    </location>
</feature>
<feature type="compositionally biased region" description="Low complexity" evidence="1">
    <location>
        <begin position="657"/>
        <end position="666"/>
    </location>
</feature>
<evidence type="ECO:0000313" key="3">
    <source>
        <dbReference type="EnsemblPlants" id="Pp3c23_14950V3.1"/>
    </source>
</evidence>
<accession>A0A2K1IJF0</accession>
<feature type="compositionally biased region" description="Polar residues" evidence="1">
    <location>
        <begin position="639"/>
        <end position="656"/>
    </location>
</feature>
<dbReference type="KEGG" id="ppp:112275916"/>
<feature type="compositionally biased region" description="Low complexity" evidence="1">
    <location>
        <begin position="298"/>
        <end position="311"/>
    </location>
</feature>
<feature type="region of interest" description="Disordered" evidence="1">
    <location>
        <begin position="611"/>
        <end position="673"/>
    </location>
</feature>
<feature type="region of interest" description="Disordered" evidence="1">
    <location>
        <begin position="202"/>
        <end position="241"/>
    </location>
</feature>
<reference evidence="3" key="3">
    <citation type="submission" date="2020-12" db="UniProtKB">
        <authorList>
            <consortium name="EnsemblPlants"/>
        </authorList>
    </citation>
    <scope>IDENTIFICATION</scope>
</reference>
<keyword evidence="4" id="KW-1185">Reference proteome</keyword>
<feature type="region of interest" description="Disordered" evidence="1">
    <location>
        <begin position="454"/>
        <end position="555"/>
    </location>
</feature>
<evidence type="ECO:0000313" key="4">
    <source>
        <dbReference type="Proteomes" id="UP000006727"/>
    </source>
</evidence>
<dbReference type="GeneID" id="112275916"/>
<dbReference type="Proteomes" id="UP000006727">
    <property type="component" value="Chromosome 23"/>
</dbReference>
<name>A0A2K1IJF0_PHYPA</name>
<dbReference type="EMBL" id="ABEU02000023">
    <property type="protein sequence ID" value="PNR29403.1"/>
    <property type="molecule type" value="Genomic_DNA"/>
</dbReference>
<reference evidence="2 4" key="1">
    <citation type="journal article" date="2008" name="Science">
        <title>The Physcomitrella genome reveals evolutionary insights into the conquest of land by plants.</title>
        <authorList>
            <person name="Rensing S."/>
            <person name="Lang D."/>
            <person name="Zimmer A."/>
            <person name="Terry A."/>
            <person name="Salamov A."/>
            <person name="Shapiro H."/>
            <person name="Nishiyama T."/>
            <person name="Perroud P.-F."/>
            <person name="Lindquist E."/>
            <person name="Kamisugi Y."/>
            <person name="Tanahashi T."/>
            <person name="Sakakibara K."/>
            <person name="Fujita T."/>
            <person name="Oishi K."/>
            <person name="Shin-I T."/>
            <person name="Kuroki Y."/>
            <person name="Toyoda A."/>
            <person name="Suzuki Y."/>
            <person name="Hashimoto A."/>
            <person name="Yamaguchi K."/>
            <person name="Sugano A."/>
            <person name="Kohara Y."/>
            <person name="Fujiyama A."/>
            <person name="Anterola A."/>
            <person name="Aoki S."/>
            <person name="Ashton N."/>
            <person name="Barbazuk W.B."/>
            <person name="Barker E."/>
            <person name="Bennetzen J."/>
            <person name="Bezanilla M."/>
            <person name="Blankenship R."/>
            <person name="Cho S.H."/>
            <person name="Dutcher S."/>
            <person name="Estelle M."/>
            <person name="Fawcett J.A."/>
            <person name="Gundlach H."/>
            <person name="Hanada K."/>
            <person name="Heyl A."/>
            <person name="Hicks K.A."/>
            <person name="Hugh J."/>
            <person name="Lohr M."/>
            <person name="Mayer K."/>
            <person name="Melkozernov A."/>
            <person name="Murata T."/>
            <person name="Nelson D."/>
            <person name="Pils B."/>
            <person name="Prigge M."/>
            <person name="Reiss B."/>
            <person name="Renner T."/>
            <person name="Rombauts S."/>
            <person name="Rushton P."/>
            <person name="Sanderfoot A."/>
            <person name="Schween G."/>
            <person name="Shiu S.-H."/>
            <person name="Stueber K."/>
            <person name="Theodoulou F.L."/>
            <person name="Tu H."/>
            <person name="Van de Peer Y."/>
            <person name="Verrier P.J."/>
            <person name="Waters E."/>
            <person name="Wood A."/>
            <person name="Yang L."/>
            <person name="Cove D."/>
            <person name="Cuming A."/>
            <person name="Hasebe M."/>
            <person name="Lucas S."/>
            <person name="Mishler D.B."/>
            <person name="Reski R."/>
            <person name="Grigoriev I."/>
            <person name="Quatrano R.S."/>
            <person name="Boore J.L."/>
        </authorList>
    </citation>
    <scope>NUCLEOTIDE SEQUENCE [LARGE SCALE GENOMIC DNA]</scope>
    <source>
        <strain evidence="3 4">cv. Gransden 2004</strain>
    </source>
</reference>
<feature type="compositionally biased region" description="Polar residues" evidence="1">
    <location>
        <begin position="497"/>
        <end position="520"/>
    </location>
</feature>
<protein>
    <submittedName>
        <fullName evidence="2 3">Uncharacterized protein</fullName>
    </submittedName>
</protein>
<evidence type="ECO:0000256" key="1">
    <source>
        <dbReference type="SAM" id="MobiDB-lite"/>
    </source>
</evidence>
<dbReference type="PaxDb" id="3218-PP1S156_64V6.1"/>
<proteinExistence type="predicted"/>
<dbReference type="AlphaFoldDB" id="A0A2K1IJF0"/>
<dbReference type="Gramene" id="Pp3c23_14950V3.2">
    <property type="protein sequence ID" value="Pp3c23_14950V3.2"/>
    <property type="gene ID" value="Pp3c23_14950"/>
</dbReference>
<reference evidence="2 4" key="2">
    <citation type="journal article" date="2018" name="Plant J.">
        <title>The Physcomitrella patens chromosome-scale assembly reveals moss genome structure and evolution.</title>
        <authorList>
            <person name="Lang D."/>
            <person name="Ullrich K.K."/>
            <person name="Murat F."/>
            <person name="Fuchs J."/>
            <person name="Jenkins J."/>
            <person name="Haas F.B."/>
            <person name="Piednoel M."/>
            <person name="Gundlach H."/>
            <person name="Van Bel M."/>
            <person name="Meyberg R."/>
            <person name="Vives C."/>
            <person name="Morata J."/>
            <person name="Symeonidi A."/>
            <person name="Hiss M."/>
            <person name="Muchero W."/>
            <person name="Kamisugi Y."/>
            <person name="Saleh O."/>
            <person name="Blanc G."/>
            <person name="Decker E.L."/>
            <person name="van Gessel N."/>
            <person name="Grimwood J."/>
            <person name="Hayes R.D."/>
            <person name="Graham S.W."/>
            <person name="Gunter L.E."/>
            <person name="McDaniel S.F."/>
            <person name="Hoernstein S.N.W."/>
            <person name="Larsson A."/>
            <person name="Li F.W."/>
            <person name="Perroud P.F."/>
            <person name="Phillips J."/>
            <person name="Ranjan P."/>
            <person name="Rokshar D.S."/>
            <person name="Rothfels C.J."/>
            <person name="Schneider L."/>
            <person name="Shu S."/>
            <person name="Stevenson D.W."/>
            <person name="Thummler F."/>
            <person name="Tillich M."/>
            <person name="Villarreal Aguilar J.C."/>
            <person name="Widiez T."/>
            <person name="Wong G.K."/>
            <person name="Wymore A."/>
            <person name="Zhang Y."/>
            <person name="Zimmer A.D."/>
            <person name="Quatrano R.S."/>
            <person name="Mayer K.F.X."/>
            <person name="Goodstein D."/>
            <person name="Casacuberta J.M."/>
            <person name="Vandepoele K."/>
            <person name="Reski R."/>
            <person name="Cuming A.C."/>
            <person name="Tuskan G.A."/>
            <person name="Maumus F."/>
            <person name="Salse J."/>
            <person name="Schmutz J."/>
            <person name="Rensing S.A."/>
        </authorList>
    </citation>
    <scope>NUCLEOTIDE SEQUENCE [LARGE SCALE GENOMIC DNA]</scope>
    <source>
        <strain evidence="3 4">cv. Gransden 2004</strain>
    </source>
</reference>
<dbReference type="EnsemblPlants" id="Pp3c23_14950V3.3">
    <property type="protein sequence ID" value="Pp3c23_14950V3.3"/>
    <property type="gene ID" value="Pp3c23_14950"/>
</dbReference>
<dbReference type="RefSeq" id="XP_024362445.1">
    <property type="nucleotide sequence ID" value="XM_024506677.2"/>
</dbReference>
<dbReference type="OrthoDB" id="1923324at2759"/>
<organism evidence="2">
    <name type="scientific">Physcomitrium patens</name>
    <name type="common">Spreading-leaved earth moss</name>
    <name type="synonym">Physcomitrella patens</name>
    <dbReference type="NCBI Taxonomy" id="3218"/>
    <lineage>
        <taxon>Eukaryota</taxon>
        <taxon>Viridiplantae</taxon>
        <taxon>Streptophyta</taxon>
        <taxon>Embryophyta</taxon>
        <taxon>Bryophyta</taxon>
        <taxon>Bryophytina</taxon>
        <taxon>Bryopsida</taxon>
        <taxon>Funariidae</taxon>
        <taxon>Funariales</taxon>
        <taxon>Funariaceae</taxon>
        <taxon>Physcomitrium</taxon>
    </lineage>
</organism>
<dbReference type="EnsemblPlants" id="Pp3c23_14950V3.1">
    <property type="protein sequence ID" value="Pp3c23_14950V3.1"/>
    <property type="gene ID" value="Pp3c23_14950"/>
</dbReference>
<evidence type="ECO:0000313" key="2">
    <source>
        <dbReference type="EMBL" id="PNR29403.1"/>
    </source>
</evidence>
<dbReference type="Gramene" id="Pp3c23_14950V3.1">
    <property type="protein sequence ID" value="Pp3c23_14950V3.1"/>
    <property type="gene ID" value="Pp3c23_14950"/>
</dbReference>
<sequence>MHRQAMLVSLSLSPASTAAMNDKRWAFLEEIDAPQWADLKVEEALAKAGTIGDDPWFYRSHSHHEVPLTDITGVNAADIKDLNSNFRAAQLDRKKKHGTSKGKLAFDGATVTKTKDTIKEERHEESPRAVYSSGCHDTFVESPKDCIASPILCKSPENIFGSRKFITTTSDDFLRSSDGLGALQSFNSRFNLRESLIANGCTSRDSDVRNSQPEIVKSRHNRSISDSSAGQSGICEDEDTSAQPKAAWQDAIFSRLNDTSSLRKSLGSAVRGRTDGSDDASVNKQGAGTLPKSRLVRQSAEQSSAVQPAVSSSATGFTAIKNYDGASTASSRSDAARSCDVSSGFGLVNKLGVNSSVQAFDDIRRMRRSWGSALRVEVSDDSSVEDAIAKHDVPEAPPVSDAKACSPLKLDRMAIDFPSVVDLKAIRTDLVEKKLPDIEVPALARAGERRSQIFSGKGEDAESSSPRVIANGSKKNFRRSVSFDHTSGRGADKTPVPSRSSLLQQKQASRASPISASRTNGVVRKGEKVSLLSKGGKENTRIQSPSKSKLNPEPAVSNLLPRMSRQSVTRTSMPSLTFAAHARAAMRENGGSNLKPSNNGVLDTNVLDSSKAATSTATSAVRKSVSGSEIGSRKKTVATPVTVSKTPSKTRQSALRSSMPVFSSSSVKQAGNPVPETGMCHKHEQKKSNKMSNVETDLAGLQAEHNRKFRPKTKYEPRIHSVKDIREWEARTGQLFYNLPPAEREKANVEISAAKQPRLK</sequence>
<feature type="compositionally biased region" description="Low complexity" evidence="1">
    <location>
        <begin position="611"/>
        <end position="626"/>
    </location>
</feature>
<gene>
    <name evidence="3" type="primary">LOC112275916</name>
    <name evidence="2" type="ORF">PHYPA_028096</name>
</gene>
<dbReference type="EnsemblPlants" id="Pp3c23_14950V3.2">
    <property type="protein sequence ID" value="Pp3c23_14950V3.2"/>
    <property type="gene ID" value="Pp3c23_14950"/>
</dbReference>
<dbReference type="Gramene" id="Pp3c23_14950V3.3">
    <property type="protein sequence ID" value="Pp3c23_14950V3.3"/>
    <property type="gene ID" value="Pp3c23_14950"/>
</dbReference>